<feature type="transmembrane region" description="Helical" evidence="1">
    <location>
        <begin position="143"/>
        <end position="163"/>
    </location>
</feature>
<keyword evidence="3" id="KW-1185">Reference proteome</keyword>
<dbReference type="EMBL" id="JAKCXM010003337">
    <property type="protein sequence ID" value="KAJ0389670.1"/>
    <property type="molecule type" value="Genomic_DNA"/>
</dbReference>
<evidence type="ECO:0000313" key="3">
    <source>
        <dbReference type="Proteomes" id="UP001209570"/>
    </source>
</evidence>
<feature type="transmembrane region" description="Helical" evidence="1">
    <location>
        <begin position="71"/>
        <end position="90"/>
    </location>
</feature>
<protein>
    <submittedName>
        <fullName evidence="2">Uncharacterized protein</fullName>
    </submittedName>
</protein>
<dbReference type="Proteomes" id="UP001209570">
    <property type="component" value="Unassembled WGS sequence"/>
</dbReference>
<keyword evidence="1" id="KW-1133">Transmembrane helix</keyword>
<evidence type="ECO:0000256" key="1">
    <source>
        <dbReference type="SAM" id="Phobius"/>
    </source>
</evidence>
<keyword evidence="1" id="KW-0472">Membrane</keyword>
<name>A0AAD5LQM9_PYTIN</name>
<keyword evidence="1" id="KW-0812">Transmembrane</keyword>
<organism evidence="2 3">
    <name type="scientific">Pythium insidiosum</name>
    <name type="common">Pythiosis disease agent</name>
    <dbReference type="NCBI Taxonomy" id="114742"/>
    <lineage>
        <taxon>Eukaryota</taxon>
        <taxon>Sar</taxon>
        <taxon>Stramenopiles</taxon>
        <taxon>Oomycota</taxon>
        <taxon>Peronosporomycetes</taxon>
        <taxon>Pythiales</taxon>
        <taxon>Pythiaceae</taxon>
        <taxon>Pythium</taxon>
    </lineage>
</organism>
<gene>
    <name evidence="2" type="ORF">P43SY_011192</name>
</gene>
<dbReference type="AlphaFoldDB" id="A0AAD5LQM9"/>
<reference evidence="2" key="1">
    <citation type="submission" date="2021-12" db="EMBL/GenBank/DDBJ databases">
        <title>Prjna785345.</title>
        <authorList>
            <person name="Rujirawat T."/>
            <person name="Krajaejun T."/>
        </authorList>
    </citation>
    <scope>NUCLEOTIDE SEQUENCE</scope>
    <source>
        <strain evidence="2">Pi057C3</strain>
    </source>
</reference>
<comment type="caution">
    <text evidence="2">The sequence shown here is derived from an EMBL/GenBank/DDBJ whole genome shotgun (WGS) entry which is preliminary data.</text>
</comment>
<proteinExistence type="predicted"/>
<evidence type="ECO:0000313" key="2">
    <source>
        <dbReference type="EMBL" id="KAJ0389670.1"/>
    </source>
</evidence>
<feature type="transmembrane region" description="Helical" evidence="1">
    <location>
        <begin position="217"/>
        <end position="236"/>
    </location>
</feature>
<sequence length="240" mass="25920">MATAVSRVVANVDPTQCAVAIGNIAASRVLSLLVKESFGLLWASYHRLRVAQAHAQAQGQPQASLLSPRNLLHLASHVVGVVVILTHIWLRFLTDSQRKQVSNAVTNCAYGFAFLKCTNGVYDLARRAWHAYTALPALQRRKLLLAVFALVLLGVVGLAACVWTESLPSIIWLQQIPCVVTFGKLAGGRVFQWVAQAPRALLRQRPNVAGSSLPNKVVFLLSVVVGFLPGSPLAAWSRGS</sequence>
<accession>A0AAD5LQM9</accession>